<keyword evidence="10" id="KW-1185">Reference proteome</keyword>
<evidence type="ECO:0000256" key="3">
    <source>
        <dbReference type="ARBA" id="ARBA00022475"/>
    </source>
</evidence>
<comment type="subcellular location">
    <subcellularLocation>
        <location evidence="1">Cell membrane</location>
        <topology evidence="1">Multi-pass membrane protein</topology>
    </subcellularLocation>
</comment>
<evidence type="ECO:0000256" key="1">
    <source>
        <dbReference type="ARBA" id="ARBA00004651"/>
    </source>
</evidence>
<comment type="similarity">
    <text evidence="2">Belongs to the MgtC/SapB family.</text>
</comment>
<feature type="transmembrane region" description="Helical" evidence="7">
    <location>
        <begin position="20"/>
        <end position="42"/>
    </location>
</feature>
<protein>
    <submittedName>
        <fullName evidence="9">MgtC/SapB family protein</fullName>
    </submittedName>
</protein>
<feature type="transmembrane region" description="Helical" evidence="7">
    <location>
        <begin position="54"/>
        <end position="75"/>
    </location>
</feature>
<dbReference type="InterPro" id="IPR003416">
    <property type="entry name" value="MgtC/SapB/SrpB/YhiD_fam"/>
</dbReference>
<keyword evidence="6 7" id="KW-0472">Membrane</keyword>
<evidence type="ECO:0000313" key="9">
    <source>
        <dbReference type="EMBL" id="TBL75638.1"/>
    </source>
</evidence>
<dbReference type="PANTHER" id="PTHR33778">
    <property type="entry name" value="PROTEIN MGTC"/>
    <property type="match status" value="1"/>
</dbReference>
<sequence length="188" mass="20146">MGKSIYAEHKERRHIVNDIWHISLSGVVLRLLLAAALAGAIGFERGWKQHAAGFRTHILVAIGTASLMLLSIYGFSDLYLDSSNHPADPNAEPNLLADPARLAAQVISGIGFLGAGAILQKKETVIGLTTAASVWIVAVVGLCVGAGFYFCAIVFTALVLAIQIGLSRFESFLMARRKPHKESEAHKA</sequence>
<accession>A0A4Q9DM14</accession>
<evidence type="ECO:0000259" key="8">
    <source>
        <dbReference type="Pfam" id="PF02308"/>
    </source>
</evidence>
<keyword evidence="3" id="KW-1003">Cell membrane</keyword>
<evidence type="ECO:0000256" key="7">
    <source>
        <dbReference type="SAM" id="Phobius"/>
    </source>
</evidence>
<keyword evidence="5 7" id="KW-1133">Transmembrane helix</keyword>
<feature type="transmembrane region" description="Helical" evidence="7">
    <location>
        <begin position="102"/>
        <end position="119"/>
    </location>
</feature>
<evidence type="ECO:0000256" key="5">
    <source>
        <dbReference type="ARBA" id="ARBA00022989"/>
    </source>
</evidence>
<dbReference type="EMBL" id="SIRE01000016">
    <property type="protein sequence ID" value="TBL75638.1"/>
    <property type="molecule type" value="Genomic_DNA"/>
</dbReference>
<evidence type="ECO:0000256" key="4">
    <source>
        <dbReference type="ARBA" id="ARBA00022692"/>
    </source>
</evidence>
<evidence type="ECO:0000256" key="6">
    <source>
        <dbReference type="ARBA" id="ARBA00023136"/>
    </source>
</evidence>
<keyword evidence="4 7" id="KW-0812">Transmembrane</keyword>
<name>A0A4Q9DM14_9BACL</name>
<dbReference type="Pfam" id="PF02308">
    <property type="entry name" value="MgtC"/>
    <property type="match status" value="1"/>
</dbReference>
<proteinExistence type="inferred from homology"/>
<evidence type="ECO:0000313" key="10">
    <source>
        <dbReference type="Proteomes" id="UP000293142"/>
    </source>
</evidence>
<feature type="transmembrane region" description="Helical" evidence="7">
    <location>
        <begin position="131"/>
        <end position="164"/>
    </location>
</feature>
<dbReference type="Proteomes" id="UP000293142">
    <property type="component" value="Unassembled WGS sequence"/>
</dbReference>
<gene>
    <name evidence="9" type="ORF">EYB31_21820</name>
</gene>
<evidence type="ECO:0000256" key="2">
    <source>
        <dbReference type="ARBA" id="ARBA00009298"/>
    </source>
</evidence>
<dbReference type="GO" id="GO:0005886">
    <property type="term" value="C:plasma membrane"/>
    <property type="evidence" value="ECO:0007669"/>
    <property type="project" value="UniProtKB-SubCell"/>
</dbReference>
<dbReference type="PANTHER" id="PTHR33778:SF1">
    <property type="entry name" value="MAGNESIUM TRANSPORTER YHID-RELATED"/>
    <property type="match status" value="1"/>
</dbReference>
<reference evidence="9 10" key="1">
    <citation type="submission" date="2019-02" db="EMBL/GenBank/DDBJ databases">
        <title>Paenibacillus sp. nov., isolated from surface-sterilized tissue of Thalictrum simplex L.</title>
        <authorList>
            <person name="Tuo L."/>
        </authorList>
    </citation>
    <scope>NUCLEOTIDE SEQUENCE [LARGE SCALE GENOMIC DNA]</scope>
    <source>
        <strain evidence="9 10">N2SHLJ1</strain>
    </source>
</reference>
<dbReference type="OrthoDB" id="9811198at2"/>
<dbReference type="PRINTS" id="PR01837">
    <property type="entry name" value="MGTCSAPBPROT"/>
</dbReference>
<dbReference type="InterPro" id="IPR049177">
    <property type="entry name" value="MgtC_SapB_SrpB_YhiD_N"/>
</dbReference>
<feature type="domain" description="MgtC/SapB/SrpB/YhiD N-terminal" evidence="8">
    <location>
        <begin position="31"/>
        <end position="171"/>
    </location>
</feature>
<dbReference type="AlphaFoldDB" id="A0A4Q9DM14"/>
<comment type="caution">
    <text evidence="9">The sequence shown here is derived from an EMBL/GenBank/DDBJ whole genome shotgun (WGS) entry which is preliminary data.</text>
</comment>
<organism evidence="9 10">
    <name type="scientific">Paenibacillus thalictri</name>
    <dbReference type="NCBI Taxonomy" id="2527873"/>
    <lineage>
        <taxon>Bacteria</taxon>
        <taxon>Bacillati</taxon>
        <taxon>Bacillota</taxon>
        <taxon>Bacilli</taxon>
        <taxon>Bacillales</taxon>
        <taxon>Paenibacillaceae</taxon>
        <taxon>Paenibacillus</taxon>
    </lineage>
</organism>